<accession>A0A1Y2H8J3</accession>
<proteinExistence type="predicted"/>
<name>A0A1Y2H8J3_9FUNG</name>
<dbReference type="Proteomes" id="UP000193411">
    <property type="component" value="Unassembled WGS sequence"/>
</dbReference>
<reference evidence="2 3" key="1">
    <citation type="submission" date="2016-07" db="EMBL/GenBank/DDBJ databases">
        <title>Pervasive Adenine N6-methylation of Active Genes in Fungi.</title>
        <authorList>
            <consortium name="DOE Joint Genome Institute"/>
            <person name="Mondo S.J."/>
            <person name="Dannebaum R.O."/>
            <person name="Kuo R.C."/>
            <person name="Labutti K."/>
            <person name="Haridas S."/>
            <person name="Kuo A."/>
            <person name="Salamov A."/>
            <person name="Ahrendt S.R."/>
            <person name="Lipzen A."/>
            <person name="Sullivan W."/>
            <person name="Andreopoulos W.B."/>
            <person name="Clum A."/>
            <person name="Lindquist E."/>
            <person name="Daum C."/>
            <person name="Ramamoorthy G.K."/>
            <person name="Gryganskyi A."/>
            <person name="Culley D."/>
            <person name="Magnuson J.K."/>
            <person name="James T.Y."/>
            <person name="O'Malley M.A."/>
            <person name="Stajich J.E."/>
            <person name="Spatafora J.W."/>
            <person name="Visel A."/>
            <person name="Grigoriev I.V."/>
        </authorList>
    </citation>
    <scope>NUCLEOTIDE SEQUENCE [LARGE SCALE GENOMIC DNA]</scope>
    <source>
        <strain evidence="2 3">PL171</strain>
    </source>
</reference>
<dbReference type="AlphaFoldDB" id="A0A1Y2H8J3"/>
<feature type="compositionally biased region" description="Low complexity" evidence="1">
    <location>
        <begin position="125"/>
        <end position="136"/>
    </location>
</feature>
<feature type="region of interest" description="Disordered" evidence="1">
    <location>
        <begin position="125"/>
        <end position="155"/>
    </location>
</feature>
<comment type="caution">
    <text evidence="2">The sequence shown here is derived from an EMBL/GenBank/DDBJ whole genome shotgun (WGS) entry which is preliminary data.</text>
</comment>
<evidence type="ECO:0000313" key="3">
    <source>
        <dbReference type="Proteomes" id="UP000193411"/>
    </source>
</evidence>
<evidence type="ECO:0000313" key="2">
    <source>
        <dbReference type="EMBL" id="ORZ30907.1"/>
    </source>
</evidence>
<organism evidence="2 3">
    <name type="scientific">Catenaria anguillulae PL171</name>
    <dbReference type="NCBI Taxonomy" id="765915"/>
    <lineage>
        <taxon>Eukaryota</taxon>
        <taxon>Fungi</taxon>
        <taxon>Fungi incertae sedis</taxon>
        <taxon>Blastocladiomycota</taxon>
        <taxon>Blastocladiomycetes</taxon>
        <taxon>Blastocladiales</taxon>
        <taxon>Catenariaceae</taxon>
        <taxon>Catenaria</taxon>
    </lineage>
</organism>
<dbReference type="EMBL" id="MCFL01000072">
    <property type="protein sequence ID" value="ORZ30907.1"/>
    <property type="molecule type" value="Genomic_DNA"/>
</dbReference>
<gene>
    <name evidence="2" type="ORF">BCR44DRAFT_52048</name>
</gene>
<keyword evidence="3" id="KW-1185">Reference proteome</keyword>
<protein>
    <submittedName>
        <fullName evidence="2">Uncharacterized protein</fullName>
    </submittedName>
</protein>
<sequence length="155" mass="16358">MSLPLADFQTPVSAASTSVSASPTMLAPLPTSAAAAARSQTVSVEQIADLMSDTRIHINYVHMACDESRARVLAFGLPDELVPDELVPDFEHDLYSAAGQRRLEEARAQVERNLEDMWYGDELGAHSAAGASPGAEGAEDDAASGGGNTWSPGWE</sequence>
<evidence type="ECO:0000256" key="1">
    <source>
        <dbReference type="SAM" id="MobiDB-lite"/>
    </source>
</evidence>